<dbReference type="GO" id="GO:0006950">
    <property type="term" value="P:response to stress"/>
    <property type="evidence" value="ECO:0007669"/>
    <property type="project" value="UniProtKB-ARBA"/>
</dbReference>
<feature type="transmembrane region" description="Helical" evidence="7">
    <location>
        <begin position="122"/>
        <end position="138"/>
    </location>
</feature>
<comment type="caution">
    <text evidence="8">The sequence shown here is derived from an EMBL/GenBank/DDBJ whole genome shotgun (WGS) entry which is preliminary data.</text>
</comment>
<evidence type="ECO:0000313" key="8">
    <source>
        <dbReference type="EMBL" id="KAK1445063.1"/>
    </source>
</evidence>
<dbReference type="SUPFAM" id="SSF144091">
    <property type="entry name" value="Rhomboid-like"/>
    <property type="match status" value="1"/>
</dbReference>
<dbReference type="InterPro" id="IPR007599">
    <property type="entry name" value="DER1"/>
</dbReference>
<dbReference type="AlphaFoldDB" id="A0AAD8UWE2"/>
<comment type="similarity">
    <text evidence="2 7">Belongs to the derlin family.</text>
</comment>
<evidence type="ECO:0000256" key="6">
    <source>
        <dbReference type="ARBA" id="ARBA00023136"/>
    </source>
</evidence>
<accession>A0AAD8UWE2</accession>
<keyword evidence="3 7" id="KW-0812">Transmembrane</keyword>
<evidence type="ECO:0000256" key="5">
    <source>
        <dbReference type="ARBA" id="ARBA00022989"/>
    </source>
</evidence>
<dbReference type="Proteomes" id="UP001230268">
    <property type="component" value="Unassembled WGS sequence"/>
</dbReference>
<dbReference type="PANTHER" id="PTHR11009">
    <property type="entry name" value="DER1-LIKE PROTEIN, DERLIN"/>
    <property type="match status" value="1"/>
</dbReference>
<dbReference type="Pfam" id="PF04511">
    <property type="entry name" value="DER1"/>
    <property type="match status" value="1"/>
</dbReference>
<feature type="transmembrane region" description="Helical" evidence="7">
    <location>
        <begin position="20"/>
        <end position="45"/>
    </location>
</feature>
<keyword evidence="9" id="KW-1185">Reference proteome</keyword>
<reference evidence="8" key="1">
    <citation type="submission" date="2023-08" db="EMBL/GenBank/DDBJ databases">
        <title>Draft sequence of the Babesia gibsoni genome.</title>
        <authorList>
            <person name="Yamagishi J.Y."/>
            <person name="Xuan X.X."/>
        </authorList>
    </citation>
    <scope>NUCLEOTIDE SEQUENCE</scope>
    <source>
        <strain evidence="8">Azabu</strain>
    </source>
</reference>
<evidence type="ECO:0000256" key="7">
    <source>
        <dbReference type="RuleBase" id="RU363059"/>
    </source>
</evidence>
<keyword evidence="5 7" id="KW-1133">Transmembrane helix</keyword>
<gene>
    <name evidence="8" type="ORF">BgAZ_109690</name>
</gene>
<evidence type="ECO:0000256" key="2">
    <source>
        <dbReference type="ARBA" id="ARBA00008917"/>
    </source>
</evidence>
<keyword evidence="4 7" id="KW-0256">Endoplasmic reticulum</keyword>
<proteinExistence type="inferred from homology"/>
<feature type="transmembrane region" description="Helical" evidence="7">
    <location>
        <begin position="57"/>
        <end position="78"/>
    </location>
</feature>
<dbReference type="EMBL" id="JAVEPI010000001">
    <property type="protein sequence ID" value="KAK1445063.1"/>
    <property type="molecule type" value="Genomic_DNA"/>
</dbReference>
<feature type="transmembrane region" description="Helical" evidence="7">
    <location>
        <begin position="158"/>
        <end position="181"/>
    </location>
</feature>
<evidence type="ECO:0000256" key="4">
    <source>
        <dbReference type="ARBA" id="ARBA00022824"/>
    </source>
</evidence>
<comment type="function">
    <text evidence="7">May be involved in the degradation of misfolded endoplasmic reticulum (ER) luminal proteins.</text>
</comment>
<organism evidence="8 9">
    <name type="scientific">Babesia gibsoni</name>
    <dbReference type="NCBI Taxonomy" id="33632"/>
    <lineage>
        <taxon>Eukaryota</taxon>
        <taxon>Sar</taxon>
        <taxon>Alveolata</taxon>
        <taxon>Apicomplexa</taxon>
        <taxon>Aconoidasida</taxon>
        <taxon>Piroplasmida</taxon>
        <taxon>Babesiidae</taxon>
        <taxon>Babesia</taxon>
    </lineage>
</organism>
<evidence type="ECO:0000313" key="9">
    <source>
        <dbReference type="Proteomes" id="UP001230268"/>
    </source>
</evidence>
<evidence type="ECO:0000256" key="1">
    <source>
        <dbReference type="ARBA" id="ARBA00004477"/>
    </source>
</evidence>
<dbReference type="InterPro" id="IPR035952">
    <property type="entry name" value="Rhomboid-like_sf"/>
</dbReference>
<evidence type="ECO:0000256" key="3">
    <source>
        <dbReference type="ARBA" id="ARBA00022692"/>
    </source>
</evidence>
<name>A0AAD8UWE2_BABGI</name>
<keyword evidence="6 7" id="KW-0472">Membrane</keyword>
<comment type="subcellular location">
    <subcellularLocation>
        <location evidence="1 7">Endoplasmic reticulum membrane</location>
        <topology evidence="1 7">Multi-pass membrane protein</topology>
    </subcellularLocation>
</comment>
<feature type="transmembrane region" description="Helical" evidence="7">
    <location>
        <begin position="98"/>
        <end position="117"/>
    </location>
</feature>
<protein>
    <recommendedName>
        <fullName evidence="7">Derlin</fullName>
    </recommendedName>
</protein>
<dbReference type="GO" id="GO:0005789">
    <property type="term" value="C:endoplasmic reticulum membrane"/>
    <property type="evidence" value="ECO:0007669"/>
    <property type="project" value="UniProtKB-SubCell"/>
</dbReference>
<sequence>MDTHGPEAWYAGLPRITRAIITFTFLLTVASTFQMISPASLVLNWDLVRNKYHFHRIFLNCMYAGPFSLKWVLHIYMFSQFSSLLENNIIFANSVGSYLHFILMQMVMVSVISLVFYWPLGYPVLSDALFFAILYYWSKRDMWNPVTIYIFTVKAYQLPFAMLFFNFIMGAPILVNLIGLISGHAYYILREVLPSKGFPSLLSSTPRWLDYLADRLEHLLTFPSLMSSSSYPSSPYAYIPPGRRPQPSTGFIGRGVRLGG</sequence>